<evidence type="ECO:0000313" key="8">
    <source>
        <dbReference type="Proteomes" id="UP000290849"/>
    </source>
</evidence>
<dbReference type="InterPro" id="IPR036259">
    <property type="entry name" value="MFS_trans_sf"/>
</dbReference>
<feature type="transmembrane region" description="Helical" evidence="5">
    <location>
        <begin position="301"/>
        <end position="326"/>
    </location>
</feature>
<dbReference type="InterPro" id="IPR020846">
    <property type="entry name" value="MFS_dom"/>
</dbReference>
<feature type="transmembrane region" description="Helical" evidence="5">
    <location>
        <begin position="46"/>
        <end position="67"/>
    </location>
</feature>
<gene>
    <name evidence="7" type="ORF">C7R54_28130</name>
</gene>
<dbReference type="GO" id="GO:0022857">
    <property type="term" value="F:transmembrane transporter activity"/>
    <property type="evidence" value="ECO:0007669"/>
    <property type="project" value="InterPro"/>
</dbReference>
<evidence type="ECO:0000256" key="3">
    <source>
        <dbReference type="ARBA" id="ARBA00022989"/>
    </source>
</evidence>
<dbReference type="SUPFAM" id="SSF103473">
    <property type="entry name" value="MFS general substrate transporter"/>
    <property type="match status" value="1"/>
</dbReference>
<dbReference type="InterPro" id="IPR011701">
    <property type="entry name" value="MFS"/>
</dbReference>
<dbReference type="EMBL" id="PYAL01000010">
    <property type="protein sequence ID" value="RXN83346.1"/>
    <property type="molecule type" value="Genomic_DNA"/>
</dbReference>
<feature type="transmembrane region" description="Helical" evidence="5">
    <location>
        <begin position="268"/>
        <end position="289"/>
    </location>
</feature>
<comment type="caution">
    <text evidence="7">The sequence shown here is derived from an EMBL/GenBank/DDBJ whole genome shotgun (WGS) entry which is preliminary data.</text>
</comment>
<dbReference type="PANTHER" id="PTHR11662:SF399">
    <property type="entry name" value="FI19708P1-RELATED"/>
    <property type="match status" value="1"/>
</dbReference>
<dbReference type="InterPro" id="IPR050382">
    <property type="entry name" value="MFS_Na/Anion_cotransporter"/>
</dbReference>
<dbReference type="Proteomes" id="UP000290849">
    <property type="component" value="Unassembled WGS sequence"/>
</dbReference>
<dbReference type="GO" id="GO:0016020">
    <property type="term" value="C:membrane"/>
    <property type="evidence" value="ECO:0007669"/>
    <property type="project" value="UniProtKB-SubCell"/>
</dbReference>
<dbReference type="Gene3D" id="1.20.1250.20">
    <property type="entry name" value="MFS general substrate transporter like domains"/>
    <property type="match status" value="2"/>
</dbReference>
<reference evidence="7 8" key="1">
    <citation type="journal article" date="2017" name="Int. J. Syst. Evol. Microbiol.">
        <title>Achromobacter aloeverae sp. nov., isolated from the root of Aloe vera (L.) Burm.f.</title>
        <authorList>
            <person name="Kuncharoen N."/>
            <person name="Muramatsu Y."/>
            <person name="Shibata C."/>
            <person name="Kamakura Y."/>
            <person name="Nakagawa Y."/>
            <person name="Tanasupawat S."/>
        </authorList>
    </citation>
    <scope>NUCLEOTIDE SEQUENCE [LARGE SCALE GENOMIC DNA]</scope>
    <source>
        <strain evidence="7 8">AVA-1</strain>
    </source>
</reference>
<dbReference type="Pfam" id="PF07690">
    <property type="entry name" value="MFS_1"/>
    <property type="match status" value="2"/>
</dbReference>
<proteinExistence type="predicted"/>
<evidence type="ECO:0000256" key="2">
    <source>
        <dbReference type="ARBA" id="ARBA00022692"/>
    </source>
</evidence>
<keyword evidence="2 5" id="KW-0812">Transmembrane</keyword>
<keyword evidence="4 5" id="KW-0472">Membrane</keyword>
<sequence>MARGIRWLVVFMLFLGGAVSYLDRAAFAIAAPLIAKDLSLSASQLGLAFSAFFLGYAAFCFVGGWASDKFGAYRVMTSAMLAWSIFCGLTAAAISLPVLLVIRLFFGMGEGPFCSTASKVVSNWFPRREQASGVGLANAGQPLGAALAGPVVGGLATLYDWRVSFVVIACIGLLWVACWLWLATDQPSQHKRVSARELAHIEQTEDTVAATDAHDGPQASTLFTPAILATALAFFGFSYVLYFFLSWFPTYLSSTYHLSLQKMSLLNVIPWIVGFVGLAGGGFLTDYLYRRTGRALYARKVVLVSSMTVAALSVGLACLATELAAAVTLSTLAVFAMYLSTNTYYAIVFDTAPKKRVGTTTGFVHMIANCAGIVGPALTGYLVEWTGSFVSAFVVTGLVAFSGALAVFIFVKAPPRAVPVPATLSAKSA</sequence>
<evidence type="ECO:0000259" key="6">
    <source>
        <dbReference type="PROSITE" id="PS50850"/>
    </source>
</evidence>
<organism evidence="7 8">
    <name type="scientific">Achromobacter aloeverae</name>
    <dbReference type="NCBI Taxonomy" id="1750518"/>
    <lineage>
        <taxon>Bacteria</taxon>
        <taxon>Pseudomonadati</taxon>
        <taxon>Pseudomonadota</taxon>
        <taxon>Betaproteobacteria</taxon>
        <taxon>Burkholderiales</taxon>
        <taxon>Alcaligenaceae</taxon>
        <taxon>Achromobacter</taxon>
    </lineage>
</organism>
<comment type="subcellular location">
    <subcellularLocation>
        <location evidence="1">Membrane</location>
        <topology evidence="1">Multi-pass membrane protein</topology>
    </subcellularLocation>
</comment>
<evidence type="ECO:0000256" key="1">
    <source>
        <dbReference type="ARBA" id="ARBA00004141"/>
    </source>
</evidence>
<feature type="transmembrane region" description="Helical" evidence="5">
    <location>
        <begin position="163"/>
        <end position="182"/>
    </location>
</feature>
<feature type="transmembrane region" description="Helical" evidence="5">
    <location>
        <begin position="389"/>
        <end position="411"/>
    </location>
</feature>
<keyword evidence="3 5" id="KW-1133">Transmembrane helix</keyword>
<dbReference type="AlphaFoldDB" id="A0A4V1MRD4"/>
<dbReference type="CDD" id="cd17319">
    <property type="entry name" value="MFS_ExuT_GudP_like"/>
    <property type="match status" value="1"/>
</dbReference>
<protein>
    <submittedName>
        <fullName evidence="7">MFS transporter</fullName>
    </submittedName>
</protein>
<feature type="transmembrane region" description="Helical" evidence="5">
    <location>
        <begin position="226"/>
        <end position="248"/>
    </location>
</feature>
<evidence type="ECO:0000256" key="5">
    <source>
        <dbReference type="SAM" id="Phobius"/>
    </source>
</evidence>
<keyword evidence="8" id="KW-1185">Reference proteome</keyword>
<accession>A0A4V1MRD4</accession>
<dbReference type="PANTHER" id="PTHR11662">
    <property type="entry name" value="SOLUTE CARRIER FAMILY 17"/>
    <property type="match status" value="1"/>
</dbReference>
<name>A0A4V1MRD4_9BURK</name>
<feature type="transmembrane region" description="Helical" evidence="5">
    <location>
        <begin position="363"/>
        <end position="383"/>
    </location>
</feature>
<dbReference type="PROSITE" id="PS50850">
    <property type="entry name" value="MFS"/>
    <property type="match status" value="1"/>
</dbReference>
<feature type="domain" description="Major facilitator superfamily (MFS) profile" evidence="6">
    <location>
        <begin position="9"/>
        <end position="415"/>
    </location>
</feature>
<feature type="transmembrane region" description="Helical" evidence="5">
    <location>
        <begin position="79"/>
        <end position="106"/>
    </location>
</feature>
<evidence type="ECO:0000313" key="7">
    <source>
        <dbReference type="EMBL" id="RXN83346.1"/>
    </source>
</evidence>
<dbReference type="OrthoDB" id="8596007at2"/>
<dbReference type="RefSeq" id="WP_129154239.1">
    <property type="nucleotide sequence ID" value="NZ_JBHSDO010000003.1"/>
</dbReference>
<feature type="transmembrane region" description="Helical" evidence="5">
    <location>
        <begin position="332"/>
        <end position="351"/>
    </location>
</feature>
<evidence type="ECO:0000256" key="4">
    <source>
        <dbReference type="ARBA" id="ARBA00023136"/>
    </source>
</evidence>